<protein>
    <submittedName>
        <fullName evidence="5">GNAT family N-acetyltransferase</fullName>
    </submittedName>
</protein>
<reference evidence="5" key="1">
    <citation type="journal article" date="2021" name="PeerJ">
        <title>Extensive microbial diversity within the chicken gut microbiome revealed by metagenomics and culture.</title>
        <authorList>
            <person name="Gilroy R."/>
            <person name="Ravi A."/>
            <person name="Getino M."/>
            <person name="Pursley I."/>
            <person name="Horton D.L."/>
            <person name="Alikhan N.F."/>
            <person name="Baker D."/>
            <person name="Gharbi K."/>
            <person name="Hall N."/>
            <person name="Watson M."/>
            <person name="Adriaenssens E.M."/>
            <person name="Foster-Nyarko E."/>
            <person name="Jarju S."/>
            <person name="Secka A."/>
            <person name="Antonio M."/>
            <person name="Oren A."/>
            <person name="Chaudhuri R.R."/>
            <person name="La Ragione R."/>
            <person name="Hildebrand F."/>
            <person name="Pallen M.J."/>
        </authorList>
    </citation>
    <scope>NUCLEOTIDE SEQUENCE</scope>
    <source>
        <strain evidence="5">CHK175-13533</strain>
    </source>
</reference>
<sequence>MNEVFGNYVLRAATPDDVPQIVNLMRDMAEFEKLLDQFQATNEQVHHSLFTAAPTARALVITPKDQPNHLVAYIFWFHNYSTFKAKRGLYLEDIYIAPEHRGQGLGGFVLRQLAQKAIELDCGRFEWVVLDWNQNAIDFYEHHGAQVLPDWRIVRVEDEALIQLARAS</sequence>
<dbReference type="PANTHER" id="PTHR10545">
    <property type="entry name" value="DIAMINE N-ACETYLTRANSFERASE"/>
    <property type="match status" value="1"/>
</dbReference>
<organism evidence="5 6">
    <name type="scientific">Paenalcaligenes hominis</name>
    <dbReference type="NCBI Taxonomy" id="643674"/>
    <lineage>
        <taxon>Bacteria</taxon>
        <taxon>Pseudomonadati</taxon>
        <taxon>Pseudomonadota</taxon>
        <taxon>Betaproteobacteria</taxon>
        <taxon>Burkholderiales</taxon>
        <taxon>Alcaligenaceae</taxon>
        <taxon>Paenalcaligenes</taxon>
    </lineage>
</organism>
<dbReference type="AlphaFoldDB" id="A0A9D2VFN0"/>
<evidence type="ECO:0000256" key="3">
    <source>
        <dbReference type="ARBA" id="ARBA00023315"/>
    </source>
</evidence>
<keyword evidence="2" id="KW-0808">Transferase</keyword>
<dbReference type="RefSeq" id="WP_276830840.1">
    <property type="nucleotide sequence ID" value="NZ_DYTQ01000072.1"/>
</dbReference>
<dbReference type="GO" id="GO:0008080">
    <property type="term" value="F:N-acetyltransferase activity"/>
    <property type="evidence" value="ECO:0007669"/>
    <property type="project" value="UniProtKB-ARBA"/>
</dbReference>
<evidence type="ECO:0000256" key="1">
    <source>
        <dbReference type="ARBA" id="ARBA00008694"/>
    </source>
</evidence>
<dbReference type="PROSITE" id="PS51186">
    <property type="entry name" value="GNAT"/>
    <property type="match status" value="1"/>
</dbReference>
<reference evidence="5" key="2">
    <citation type="submission" date="2021-09" db="EMBL/GenBank/DDBJ databases">
        <authorList>
            <person name="Gilroy R."/>
        </authorList>
    </citation>
    <scope>NUCLEOTIDE SEQUENCE</scope>
    <source>
        <strain evidence="5">CHK175-13533</strain>
    </source>
</reference>
<comment type="similarity">
    <text evidence="1">Belongs to the acetyltransferase family.</text>
</comment>
<name>A0A9D2VFN0_9BURK</name>
<feature type="domain" description="N-acetyltransferase" evidence="4">
    <location>
        <begin position="8"/>
        <end position="163"/>
    </location>
</feature>
<dbReference type="SUPFAM" id="SSF55729">
    <property type="entry name" value="Acyl-CoA N-acyltransferases (Nat)"/>
    <property type="match status" value="1"/>
</dbReference>
<dbReference type="Gene3D" id="3.40.630.30">
    <property type="match status" value="1"/>
</dbReference>
<dbReference type="FunFam" id="3.40.630.30:FF:000064">
    <property type="entry name" value="GNAT family acetyltransferase"/>
    <property type="match status" value="1"/>
</dbReference>
<dbReference type="InterPro" id="IPR000182">
    <property type="entry name" value="GNAT_dom"/>
</dbReference>
<dbReference type="InterPro" id="IPR051016">
    <property type="entry name" value="Diverse_Substrate_AcTransf"/>
</dbReference>
<dbReference type="EMBL" id="DYTQ01000072">
    <property type="protein sequence ID" value="HJH24098.1"/>
    <property type="molecule type" value="Genomic_DNA"/>
</dbReference>
<dbReference type="Proteomes" id="UP000700248">
    <property type="component" value="Unassembled WGS sequence"/>
</dbReference>
<keyword evidence="3" id="KW-0012">Acyltransferase</keyword>
<dbReference type="InterPro" id="IPR016181">
    <property type="entry name" value="Acyl_CoA_acyltransferase"/>
</dbReference>
<dbReference type="CDD" id="cd04301">
    <property type="entry name" value="NAT_SF"/>
    <property type="match status" value="1"/>
</dbReference>
<evidence type="ECO:0000259" key="4">
    <source>
        <dbReference type="PROSITE" id="PS51186"/>
    </source>
</evidence>
<evidence type="ECO:0000313" key="6">
    <source>
        <dbReference type="Proteomes" id="UP000700248"/>
    </source>
</evidence>
<accession>A0A9D2VFN0</accession>
<dbReference type="PANTHER" id="PTHR10545:SF29">
    <property type="entry name" value="GH14572P-RELATED"/>
    <property type="match status" value="1"/>
</dbReference>
<dbReference type="Pfam" id="PF00583">
    <property type="entry name" value="Acetyltransf_1"/>
    <property type="match status" value="1"/>
</dbReference>
<comment type="caution">
    <text evidence="5">The sequence shown here is derived from an EMBL/GenBank/DDBJ whole genome shotgun (WGS) entry which is preliminary data.</text>
</comment>
<evidence type="ECO:0000313" key="5">
    <source>
        <dbReference type="EMBL" id="HJH24098.1"/>
    </source>
</evidence>
<proteinExistence type="inferred from homology"/>
<evidence type="ECO:0000256" key="2">
    <source>
        <dbReference type="ARBA" id="ARBA00022679"/>
    </source>
</evidence>
<gene>
    <name evidence="5" type="ORF">K8U84_06045</name>
</gene>